<evidence type="ECO:0000313" key="10">
    <source>
        <dbReference type="Proteomes" id="UP001597180"/>
    </source>
</evidence>
<comment type="similarity">
    <text evidence="2">Belongs to the binding-protein-dependent transport system permease family. FecCD subfamily.</text>
</comment>
<dbReference type="EMBL" id="JBHTLU010000059">
    <property type="protein sequence ID" value="MFD1225441.1"/>
    <property type="molecule type" value="Genomic_DNA"/>
</dbReference>
<evidence type="ECO:0000256" key="3">
    <source>
        <dbReference type="ARBA" id="ARBA00022448"/>
    </source>
</evidence>
<dbReference type="PANTHER" id="PTHR30472:SF37">
    <property type="entry name" value="FE(3+) DICITRATE TRANSPORT SYSTEM PERMEASE PROTEIN FECD-RELATED"/>
    <property type="match status" value="1"/>
</dbReference>
<feature type="transmembrane region" description="Helical" evidence="8">
    <location>
        <begin position="300"/>
        <end position="318"/>
    </location>
</feature>
<evidence type="ECO:0000256" key="7">
    <source>
        <dbReference type="ARBA" id="ARBA00023136"/>
    </source>
</evidence>
<evidence type="ECO:0000256" key="1">
    <source>
        <dbReference type="ARBA" id="ARBA00004651"/>
    </source>
</evidence>
<sequence length="325" mass="34542">MKNTLILLLACLVMVILSVISFSVGAVSIPLSDIGSGLFYQDSSSYFIVHELRLPRVLVAILAGFGLAVAGGILQSLVRNPLASPDVIGITKGAGFMAAAVIFLFPQSPVYVLPLAAFAGAVAAFLILLALSRKLTLTPASLALVGVAIGAVFQAGIQYLIVTNPTNVNMALLWMSGSLWGRGWSQVQYLLPAMIVLLAFAYGSFRKLNVFQLGDEISVSLGLPVVRERFWLFLLAVALSGISVSAIGAIGFIGLLAPHMARSLVGSLNQRLLPLAAVLGADLMLLGDCLGRIIIIPREVPVGIMTAVIGAPYFIYLLRRERLRR</sequence>
<dbReference type="InterPro" id="IPR037294">
    <property type="entry name" value="ABC_BtuC-like"/>
</dbReference>
<feature type="transmembrane region" description="Helical" evidence="8">
    <location>
        <begin position="189"/>
        <end position="205"/>
    </location>
</feature>
<comment type="subcellular location">
    <subcellularLocation>
        <location evidence="1">Cell membrane</location>
        <topology evidence="1">Multi-pass membrane protein</topology>
    </subcellularLocation>
</comment>
<dbReference type="RefSeq" id="WP_345587708.1">
    <property type="nucleotide sequence ID" value="NZ_BAABJG010000013.1"/>
</dbReference>
<proteinExistence type="inferred from homology"/>
<evidence type="ECO:0000256" key="2">
    <source>
        <dbReference type="ARBA" id="ARBA00007935"/>
    </source>
</evidence>
<gene>
    <name evidence="9" type="ORF">ACFQ4B_35730</name>
</gene>
<accession>A0ABW3UYM8</accession>
<evidence type="ECO:0000256" key="8">
    <source>
        <dbReference type="SAM" id="Phobius"/>
    </source>
</evidence>
<protein>
    <submittedName>
        <fullName evidence="9">FecCD family ABC transporter permease</fullName>
    </submittedName>
</protein>
<organism evidence="9 10">
    <name type="scientific">Paenibacillus vulneris</name>
    <dbReference type="NCBI Taxonomy" id="1133364"/>
    <lineage>
        <taxon>Bacteria</taxon>
        <taxon>Bacillati</taxon>
        <taxon>Bacillota</taxon>
        <taxon>Bacilli</taxon>
        <taxon>Bacillales</taxon>
        <taxon>Paenibacillaceae</taxon>
        <taxon>Paenibacillus</taxon>
    </lineage>
</organism>
<keyword evidence="6 8" id="KW-1133">Transmembrane helix</keyword>
<feature type="transmembrane region" description="Helical" evidence="8">
    <location>
        <begin position="86"/>
        <end position="105"/>
    </location>
</feature>
<comment type="caution">
    <text evidence="9">The sequence shown here is derived from an EMBL/GenBank/DDBJ whole genome shotgun (WGS) entry which is preliminary data.</text>
</comment>
<dbReference type="Gene3D" id="1.10.3470.10">
    <property type="entry name" value="ABC transporter involved in vitamin B12 uptake, BtuC"/>
    <property type="match status" value="1"/>
</dbReference>
<dbReference type="CDD" id="cd06550">
    <property type="entry name" value="TM_ABC_iron-siderophores_like"/>
    <property type="match status" value="1"/>
</dbReference>
<keyword evidence="4" id="KW-1003">Cell membrane</keyword>
<evidence type="ECO:0000256" key="5">
    <source>
        <dbReference type="ARBA" id="ARBA00022692"/>
    </source>
</evidence>
<dbReference type="InterPro" id="IPR000522">
    <property type="entry name" value="ABC_transptr_permease_BtuC"/>
</dbReference>
<dbReference type="PANTHER" id="PTHR30472">
    <property type="entry name" value="FERRIC ENTEROBACTIN TRANSPORT SYSTEM PERMEASE PROTEIN"/>
    <property type="match status" value="1"/>
</dbReference>
<evidence type="ECO:0000256" key="4">
    <source>
        <dbReference type="ARBA" id="ARBA00022475"/>
    </source>
</evidence>
<keyword evidence="10" id="KW-1185">Reference proteome</keyword>
<feature type="transmembrane region" description="Helical" evidence="8">
    <location>
        <begin position="52"/>
        <end position="74"/>
    </location>
</feature>
<feature type="transmembrane region" description="Helical" evidence="8">
    <location>
        <begin position="230"/>
        <end position="260"/>
    </location>
</feature>
<keyword evidence="3" id="KW-0813">Transport</keyword>
<name>A0ABW3UYM8_9BACL</name>
<evidence type="ECO:0000313" key="9">
    <source>
        <dbReference type="EMBL" id="MFD1225441.1"/>
    </source>
</evidence>
<keyword evidence="5 8" id="KW-0812">Transmembrane</keyword>
<feature type="transmembrane region" description="Helical" evidence="8">
    <location>
        <begin position="111"/>
        <end position="130"/>
    </location>
</feature>
<reference evidence="10" key="1">
    <citation type="journal article" date="2019" name="Int. J. Syst. Evol. Microbiol.">
        <title>The Global Catalogue of Microorganisms (GCM) 10K type strain sequencing project: providing services to taxonomists for standard genome sequencing and annotation.</title>
        <authorList>
            <consortium name="The Broad Institute Genomics Platform"/>
            <consortium name="The Broad Institute Genome Sequencing Center for Infectious Disease"/>
            <person name="Wu L."/>
            <person name="Ma J."/>
        </authorList>
    </citation>
    <scope>NUCLEOTIDE SEQUENCE [LARGE SCALE GENOMIC DNA]</scope>
    <source>
        <strain evidence="10">CCUG 53270</strain>
    </source>
</reference>
<dbReference type="SUPFAM" id="SSF81345">
    <property type="entry name" value="ABC transporter involved in vitamin B12 uptake, BtuC"/>
    <property type="match status" value="1"/>
</dbReference>
<keyword evidence="7 8" id="KW-0472">Membrane</keyword>
<evidence type="ECO:0000256" key="6">
    <source>
        <dbReference type="ARBA" id="ARBA00022989"/>
    </source>
</evidence>
<dbReference type="Proteomes" id="UP001597180">
    <property type="component" value="Unassembled WGS sequence"/>
</dbReference>
<dbReference type="Pfam" id="PF01032">
    <property type="entry name" value="FecCD"/>
    <property type="match status" value="1"/>
</dbReference>
<feature type="transmembrane region" description="Helical" evidence="8">
    <location>
        <begin position="142"/>
        <end position="161"/>
    </location>
</feature>